<keyword evidence="2" id="KW-0689">Ribosomal protein</keyword>
<gene>
    <name evidence="2" type="ORF">KUDE01_007113</name>
</gene>
<dbReference type="EMBL" id="JASDAP010000013">
    <property type="protein sequence ID" value="KAK1892036.1"/>
    <property type="molecule type" value="Genomic_DNA"/>
</dbReference>
<protein>
    <submittedName>
        <fullName evidence="2">30S ribosomal protein S14</fullName>
    </submittedName>
</protein>
<evidence type="ECO:0000313" key="3">
    <source>
        <dbReference type="Proteomes" id="UP001228049"/>
    </source>
</evidence>
<sequence length="175" mass="20152">MDPELLINRPESYEDPCNDLFETGYPPSTAQQSDHSQASEWSRLSSAVSIPHTSGHFHSRKCLQLQTDPRPPSPVRDNNRGRNGHSQHQSSHHRQHASFTATGYSPWRTRHASRQNLRSETELDITKWTVIQVQRFLKEHGILFHQNYNKTRLFHLYKAFSSTQATTKRPSALPA</sequence>
<name>A0AAD9C0E3_DISEL</name>
<keyword evidence="3" id="KW-1185">Reference proteome</keyword>
<keyword evidence="2" id="KW-0687">Ribonucleoprotein</keyword>
<feature type="compositionally biased region" description="Polar residues" evidence="1">
    <location>
        <begin position="26"/>
        <end position="52"/>
    </location>
</feature>
<proteinExistence type="predicted"/>
<reference evidence="2" key="1">
    <citation type="submission" date="2023-04" db="EMBL/GenBank/DDBJ databases">
        <title>Chromosome-level genome of Chaenocephalus aceratus.</title>
        <authorList>
            <person name="Park H."/>
        </authorList>
    </citation>
    <scope>NUCLEOTIDE SEQUENCE</scope>
    <source>
        <strain evidence="2">DE</strain>
        <tissue evidence="2">Muscle</tissue>
    </source>
</reference>
<evidence type="ECO:0000256" key="1">
    <source>
        <dbReference type="SAM" id="MobiDB-lite"/>
    </source>
</evidence>
<organism evidence="2 3">
    <name type="scientific">Dissostichus eleginoides</name>
    <name type="common">Patagonian toothfish</name>
    <name type="synonym">Dissostichus amissus</name>
    <dbReference type="NCBI Taxonomy" id="100907"/>
    <lineage>
        <taxon>Eukaryota</taxon>
        <taxon>Metazoa</taxon>
        <taxon>Chordata</taxon>
        <taxon>Craniata</taxon>
        <taxon>Vertebrata</taxon>
        <taxon>Euteleostomi</taxon>
        <taxon>Actinopterygii</taxon>
        <taxon>Neopterygii</taxon>
        <taxon>Teleostei</taxon>
        <taxon>Neoteleostei</taxon>
        <taxon>Acanthomorphata</taxon>
        <taxon>Eupercaria</taxon>
        <taxon>Perciformes</taxon>
        <taxon>Notothenioidei</taxon>
        <taxon>Nototheniidae</taxon>
        <taxon>Dissostichus</taxon>
    </lineage>
</organism>
<dbReference type="Proteomes" id="UP001228049">
    <property type="component" value="Unassembled WGS sequence"/>
</dbReference>
<evidence type="ECO:0000313" key="2">
    <source>
        <dbReference type="EMBL" id="KAK1892036.1"/>
    </source>
</evidence>
<feature type="region of interest" description="Disordered" evidence="1">
    <location>
        <begin position="1"/>
        <end position="116"/>
    </location>
</feature>
<comment type="caution">
    <text evidence="2">The sequence shown here is derived from an EMBL/GenBank/DDBJ whole genome shotgun (WGS) entry which is preliminary data.</text>
</comment>
<feature type="compositionally biased region" description="Basic residues" evidence="1">
    <location>
        <begin position="82"/>
        <end position="96"/>
    </location>
</feature>
<dbReference type="GO" id="GO:0005840">
    <property type="term" value="C:ribosome"/>
    <property type="evidence" value="ECO:0007669"/>
    <property type="project" value="UniProtKB-KW"/>
</dbReference>
<accession>A0AAD9C0E3</accession>
<dbReference type="AlphaFoldDB" id="A0AAD9C0E3"/>